<keyword evidence="3" id="KW-0067">ATP-binding</keyword>
<feature type="compositionally biased region" description="Low complexity" evidence="7">
    <location>
        <begin position="41"/>
        <end position="51"/>
    </location>
</feature>
<dbReference type="GO" id="GO:0005524">
    <property type="term" value="F:ATP binding"/>
    <property type="evidence" value="ECO:0007669"/>
    <property type="project" value="UniProtKB-KW"/>
</dbReference>
<keyword evidence="5" id="KW-0505">Motor protein</keyword>
<evidence type="ECO:0000256" key="5">
    <source>
        <dbReference type="ARBA" id="ARBA00023175"/>
    </source>
</evidence>
<feature type="region of interest" description="Disordered" evidence="7">
    <location>
        <begin position="912"/>
        <end position="962"/>
    </location>
</feature>
<dbReference type="EMBL" id="SPLM01000074">
    <property type="protein sequence ID" value="TMW62272.1"/>
    <property type="molecule type" value="Genomic_DNA"/>
</dbReference>
<sequence length="985" mass="113178">MTLSSSTTTATTTMASGVARSPFRTPQRASSGHSPTYYAKTSTNNNQTTTYTRRRPSHDDGAAYGPSVLDQLHAEQKSTIEALTYQIEFYRQREERYKKEMETLRKYVDDVSDKHGSREEAASVTRLAMENRVLGEEVDTLRNKLSVWTDEKARHQRQQQELEQQLHDAKLSLASFTQAVEQLELKMQRKDAEVQTTVLELEQDVRVKTQESTQARHECDVLRQQLQHLQTLNDENQRLRSEVQSVLQTTTTQSSEVEELRKSLREVEAVKTQRETALLEIQTRLGETTAEATTLRLEVEQKQRAIEELQSQLQSSSKLLALREKLITSDSTLKQESEAQRLELRTRINQLENERNTLRGDISALETQCRELKAERDAIKSRLSTKDHAVVVSTLRSEMSALKERLRAQSQHEKAALQSEKESLLKEIDQLTTRLAEKERLIRRLQDEMLSKETTEKRYAHETTMLRSTVERLERDLAHARLQYQELIDARGSLAEQLDYGFKELLEDEQTASAAFRQVEALQHELETVKRELALREKQLASANDELEHISTRGDRSASELRCKIDALHEQLNEKDQELRLARQAEMELSLVEQEKNQWDTQMKKLRSLFQADVEAERERGEEVRRQLERVQIDKAEVQARVTALQREIVDRDDQVLRMQTTVEGKDLELAAMKREHKRLGKEMEKLQEELKSATQVIEDSRQAQSKRERRLMRERQQLEEHLTQLVARIEAASKRNEELGNKVVSLVKKTKSDGTEIVALSTQVKAEKQKVAQLERAMASVRGRDVGSSDELQRRLRDVTAVKESYQNELAQLQKALDHALNEKDVMQRQRADAMKRVKTLMTCQEQMKSTVESHTAELVEEIEVMQNQLDNERKRCTVLLGNEKTLLRDITEKNATITRLQQNIAALQQQLHKPSSSSSSVGNAYESKKRSSNPPRYVSNDTSLSSVQSNGSKATSAKELDRILGNLERISEFSTRSSSPLAP</sequence>
<keyword evidence="1" id="KW-0493">Microtubule</keyword>
<feature type="compositionally biased region" description="Polar residues" evidence="7">
    <location>
        <begin position="941"/>
        <end position="957"/>
    </location>
</feature>
<dbReference type="AlphaFoldDB" id="A0A8K1CFB2"/>
<dbReference type="OrthoDB" id="2130750at2759"/>
<dbReference type="Proteomes" id="UP000794436">
    <property type="component" value="Unassembled WGS sequence"/>
</dbReference>
<keyword evidence="4 6" id="KW-0175">Coiled coil</keyword>
<dbReference type="InterPro" id="IPR044986">
    <property type="entry name" value="KIF15/KIN-12"/>
</dbReference>
<feature type="region of interest" description="Disordered" evidence="7">
    <location>
        <begin position="1"/>
        <end position="63"/>
    </location>
</feature>
<evidence type="ECO:0000256" key="7">
    <source>
        <dbReference type="SAM" id="MobiDB-lite"/>
    </source>
</evidence>
<dbReference type="PANTHER" id="PTHR37739:SF16">
    <property type="entry name" value="KINESIN-LIKE PROTEIN"/>
    <property type="match status" value="1"/>
</dbReference>
<evidence type="ECO:0000256" key="2">
    <source>
        <dbReference type="ARBA" id="ARBA00022741"/>
    </source>
</evidence>
<feature type="coiled-coil region" evidence="6">
    <location>
        <begin position="292"/>
        <end position="382"/>
    </location>
</feature>
<comment type="caution">
    <text evidence="8">The sequence shown here is derived from an EMBL/GenBank/DDBJ whole genome shotgun (WGS) entry which is preliminary data.</text>
</comment>
<keyword evidence="2" id="KW-0547">Nucleotide-binding</keyword>
<dbReference type="GO" id="GO:0005874">
    <property type="term" value="C:microtubule"/>
    <property type="evidence" value="ECO:0007669"/>
    <property type="project" value="UniProtKB-KW"/>
</dbReference>
<evidence type="ECO:0000256" key="4">
    <source>
        <dbReference type="ARBA" id="ARBA00023054"/>
    </source>
</evidence>
<evidence type="ECO:0000256" key="1">
    <source>
        <dbReference type="ARBA" id="ARBA00022701"/>
    </source>
</evidence>
<feature type="compositionally biased region" description="Low complexity" evidence="7">
    <location>
        <begin position="912"/>
        <end position="922"/>
    </location>
</feature>
<feature type="compositionally biased region" description="Low complexity" evidence="7">
    <location>
        <begin position="1"/>
        <end position="16"/>
    </location>
</feature>
<evidence type="ECO:0000313" key="9">
    <source>
        <dbReference type="Proteomes" id="UP000794436"/>
    </source>
</evidence>
<dbReference type="PANTHER" id="PTHR37739">
    <property type="entry name" value="KINESIN-LIKE PROTEIN KIN-12D"/>
    <property type="match status" value="1"/>
</dbReference>
<reference evidence="8" key="1">
    <citation type="submission" date="2019-03" db="EMBL/GenBank/DDBJ databases">
        <title>Long read genome sequence of the mycoparasitic Pythium oligandrum ATCC 38472 isolated from sugarbeet rhizosphere.</title>
        <authorList>
            <person name="Gaulin E."/>
        </authorList>
    </citation>
    <scope>NUCLEOTIDE SEQUENCE</scope>
    <source>
        <strain evidence="8">ATCC 38472_TT</strain>
    </source>
</reference>
<feature type="coiled-coil region" evidence="6">
    <location>
        <begin position="407"/>
        <end position="912"/>
    </location>
</feature>
<evidence type="ECO:0000256" key="6">
    <source>
        <dbReference type="SAM" id="Coils"/>
    </source>
</evidence>
<proteinExistence type="predicted"/>
<dbReference type="Gene3D" id="1.10.287.1490">
    <property type="match status" value="2"/>
</dbReference>
<feature type="coiled-coil region" evidence="6">
    <location>
        <begin position="80"/>
        <end position="107"/>
    </location>
</feature>
<evidence type="ECO:0000313" key="8">
    <source>
        <dbReference type="EMBL" id="TMW62272.1"/>
    </source>
</evidence>
<feature type="coiled-coil region" evidence="6">
    <location>
        <begin position="138"/>
        <end position="249"/>
    </location>
</feature>
<accession>A0A8K1CFB2</accession>
<evidence type="ECO:0000256" key="3">
    <source>
        <dbReference type="ARBA" id="ARBA00022840"/>
    </source>
</evidence>
<name>A0A8K1CFB2_PYTOL</name>
<gene>
    <name evidence="8" type="ORF">Poli38472_009765</name>
</gene>
<organism evidence="8 9">
    <name type="scientific">Pythium oligandrum</name>
    <name type="common">Mycoparasitic fungus</name>
    <dbReference type="NCBI Taxonomy" id="41045"/>
    <lineage>
        <taxon>Eukaryota</taxon>
        <taxon>Sar</taxon>
        <taxon>Stramenopiles</taxon>
        <taxon>Oomycota</taxon>
        <taxon>Peronosporomycetes</taxon>
        <taxon>Pythiales</taxon>
        <taxon>Pythiaceae</taxon>
        <taxon>Pythium</taxon>
    </lineage>
</organism>
<keyword evidence="9" id="KW-1185">Reference proteome</keyword>
<protein>
    <submittedName>
        <fullName evidence="8">Uncharacterized protein</fullName>
    </submittedName>
</protein>